<keyword evidence="2" id="KW-1185">Reference proteome</keyword>
<proteinExistence type="predicted"/>
<dbReference type="PANTHER" id="PTHR33064">
    <property type="entry name" value="POL PROTEIN"/>
    <property type="match status" value="1"/>
</dbReference>
<evidence type="ECO:0000313" key="1">
    <source>
        <dbReference type="EMBL" id="KAJ8033836.1"/>
    </source>
</evidence>
<organism evidence="1 2">
    <name type="scientific">Holothuria leucospilota</name>
    <name type="common">Black long sea cucumber</name>
    <name type="synonym">Mertensiothuria leucospilota</name>
    <dbReference type="NCBI Taxonomy" id="206669"/>
    <lineage>
        <taxon>Eukaryota</taxon>
        <taxon>Metazoa</taxon>
        <taxon>Echinodermata</taxon>
        <taxon>Eleutherozoa</taxon>
        <taxon>Echinozoa</taxon>
        <taxon>Holothuroidea</taxon>
        <taxon>Aspidochirotacea</taxon>
        <taxon>Aspidochirotida</taxon>
        <taxon>Holothuriidae</taxon>
        <taxon>Holothuria</taxon>
    </lineage>
</organism>
<dbReference type="InterPro" id="IPR043128">
    <property type="entry name" value="Rev_trsase/Diguanyl_cyclase"/>
</dbReference>
<sequence length="107" mass="12447">MGHLITIDSNEQACIQPFHNRCTAIRQTPVPKNPKAVKRLIGAVKYVSNFFPKVQEILRPLHRLGRKRKDFEWTAEHQEAFETIKELMTKPPILHMPKKEVITAHLN</sequence>
<evidence type="ECO:0000313" key="2">
    <source>
        <dbReference type="Proteomes" id="UP001152320"/>
    </source>
</evidence>
<dbReference type="OrthoDB" id="8057740at2759"/>
<dbReference type="PANTHER" id="PTHR33064:SF29">
    <property type="entry name" value="PEPTIDASE A2 DOMAIN-CONTAINING PROTEIN-RELATED"/>
    <property type="match status" value="1"/>
</dbReference>
<evidence type="ECO:0008006" key="3">
    <source>
        <dbReference type="Google" id="ProtNLM"/>
    </source>
</evidence>
<dbReference type="InterPro" id="IPR043502">
    <property type="entry name" value="DNA/RNA_pol_sf"/>
</dbReference>
<dbReference type="Gene3D" id="3.30.70.270">
    <property type="match status" value="1"/>
</dbReference>
<gene>
    <name evidence="1" type="ORF">HOLleu_24199</name>
</gene>
<name>A0A9Q1BVW9_HOLLE</name>
<reference evidence="1" key="1">
    <citation type="submission" date="2021-10" db="EMBL/GenBank/DDBJ databases">
        <title>Tropical sea cucumber genome reveals ecological adaptation and Cuvierian tubules defense mechanism.</title>
        <authorList>
            <person name="Chen T."/>
        </authorList>
    </citation>
    <scope>NUCLEOTIDE SEQUENCE</scope>
    <source>
        <strain evidence="1">Nanhai2018</strain>
        <tissue evidence="1">Muscle</tissue>
    </source>
</reference>
<accession>A0A9Q1BVW9</accession>
<comment type="caution">
    <text evidence="1">The sequence shown here is derived from an EMBL/GenBank/DDBJ whole genome shotgun (WGS) entry which is preliminary data.</text>
</comment>
<dbReference type="AlphaFoldDB" id="A0A9Q1BVW9"/>
<dbReference type="Proteomes" id="UP001152320">
    <property type="component" value="Chromosome 11"/>
</dbReference>
<dbReference type="EMBL" id="JAIZAY010000011">
    <property type="protein sequence ID" value="KAJ8033836.1"/>
    <property type="molecule type" value="Genomic_DNA"/>
</dbReference>
<dbReference type="SUPFAM" id="SSF56672">
    <property type="entry name" value="DNA/RNA polymerases"/>
    <property type="match status" value="1"/>
</dbReference>
<dbReference type="FunFam" id="3.30.70.270:FF:000020">
    <property type="entry name" value="Transposon Tf2-6 polyprotein-like Protein"/>
    <property type="match status" value="1"/>
</dbReference>
<dbReference type="InterPro" id="IPR051320">
    <property type="entry name" value="Viral_Replic_Matur_Polypro"/>
</dbReference>
<protein>
    <recommendedName>
        <fullName evidence="3">Reverse transcriptase/retrotransposon-derived protein RNase H-like domain-containing protein</fullName>
    </recommendedName>
</protein>